<keyword evidence="2 5" id="KW-0808">Transferase</keyword>
<dbReference type="PANTHER" id="PTHR22807">
    <property type="entry name" value="NOP2 YEAST -RELATED NOL1/NOP2/FMU SUN DOMAIN-CONTAINING"/>
    <property type="match status" value="1"/>
</dbReference>
<protein>
    <recommendedName>
        <fullName evidence="7">SAM-dependent MTase RsmB/NOP-type domain-containing protein</fullName>
    </recommendedName>
</protein>
<feature type="binding site" evidence="5">
    <location>
        <begin position="168"/>
        <end position="174"/>
    </location>
    <ligand>
        <name>S-adenosyl-L-methionine</name>
        <dbReference type="ChEBI" id="CHEBI:59789"/>
    </ligand>
</feature>
<feature type="compositionally biased region" description="Basic residues" evidence="6">
    <location>
        <begin position="388"/>
        <end position="399"/>
    </location>
</feature>
<dbReference type="InParanoid" id="G1MS82"/>
<comment type="similarity">
    <text evidence="5">Belongs to the class I-like SAM-binding methyltransferase superfamily. RsmB/NOP family.</text>
</comment>
<evidence type="ECO:0000313" key="8">
    <source>
        <dbReference type="Ensembl" id="ENSMGAP00000001133.3"/>
    </source>
</evidence>
<feature type="domain" description="SAM-dependent MTase RsmB/NOP-type" evidence="7">
    <location>
        <begin position="68"/>
        <end position="357"/>
    </location>
</feature>
<feature type="binding site" evidence="5">
    <location>
        <position position="219"/>
    </location>
    <ligand>
        <name>S-adenosyl-L-methionine</name>
        <dbReference type="ChEBI" id="CHEBI:59789"/>
    </ligand>
</feature>
<dbReference type="PANTHER" id="PTHR22807:SF4">
    <property type="entry name" value="28S RRNA (CYTOSINE-C(5))-METHYLTRANSFERASE"/>
    <property type="match status" value="1"/>
</dbReference>
<reference evidence="8 9" key="1">
    <citation type="journal article" date="2010" name="PLoS Biol.">
        <title>Multi-platform next-generation sequencing of the domestic turkey (Meleagris gallopavo): genome assembly and analysis.</title>
        <authorList>
            <person name="Dalloul R.A."/>
            <person name="Long J.A."/>
            <person name="Zimin A.V."/>
            <person name="Aslam L."/>
            <person name="Beal K."/>
            <person name="Blomberg L.A."/>
            <person name="Bouffard P."/>
            <person name="Burt D.W."/>
            <person name="Crasta O."/>
            <person name="Crooijmans R.P."/>
            <person name="Cooper K."/>
            <person name="Coulombe R.A."/>
            <person name="De S."/>
            <person name="Delany M.E."/>
            <person name="Dodgson J.B."/>
            <person name="Dong J.J."/>
            <person name="Evans C."/>
            <person name="Frederickson K.M."/>
            <person name="Flicek P."/>
            <person name="Florea L."/>
            <person name="Folkerts O."/>
            <person name="Groenen M.A."/>
            <person name="Harkins T.T."/>
            <person name="Herrero J."/>
            <person name="Hoffmann S."/>
            <person name="Megens H.J."/>
            <person name="Jiang A."/>
            <person name="de Jong P."/>
            <person name="Kaiser P."/>
            <person name="Kim H."/>
            <person name="Kim K.W."/>
            <person name="Kim S."/>
            <person name="Langenberger D."/>
            <person name="Lee M.K."/>
            <person name="Lee T."/>
            <person name="Mane S."/>
            <person name="Marcais G."/>
            <person name="Marz M."/>
            <person name="McElroy A.P."/>
            <person name="Modise T."/>
            <person name="Nefedov M."/>
            <person name="Notredame C."/>
            <person name="Paton I.R."/>
            <person name="Payne W.S."/>
            <person name="Pertea G."/>
            <person name="Prickett D."/>
            <person name="Puiu D."/>
            <person name="Qioa D."/>
            <person name="Raineri E."/>
            <person name="Ruffier M."/>
            <person name="Salzberg S.L."/>
            <person name="Schatz M.C."/>
            <person name="Scheuring C."/>
            <person name="Schmidt C.J."/>
            <person name="Schroeder S."/>
            <person name="Searle S.M."/>
            <person name="Smith E.J."/>
            <person name="Smith J."/>
            <person name="Sonstegard T.S."/>
            <person name="Stadler P.F."/>
            <person name="Tafer H."/>
            <person name="Tu Z.J."/>
            <person name="Van Tassell C.P."/>
            <person name="Vilella A.J."/>
            <person name="Williams K.P."/>
            <person name="Yorke J.A."/>
            <person name="Zhang L."/>
            <person name="Zhang H.B."/>
            <person name="Zhang X."/>
            <person name="Zhang Y."/>
            <person name="Reed K.M."/>
        </authorList>
    </citation>
    <scope>NUCLEOTIDE SEQUENCE [LARGE SCALE GENOMIC DNA]</scope>
</reference>
<dbReference type="FunFam" id="3.40.50.150:FF:000139">
    <property type="entry name" value="probable 28S rRNA (Cytosine-C(5))-methyltransferase isoform X2"/>
    <property type="match status" value="1"/>
</dbReference>
<dbReference type="CDD" id="cd02440">
    <property type="entry name" value="AdoMet_MTases"/>
    <property type="match status" value="1"/>
</dbReference>
<evidence type="ECO:0000256" key="1">
    <source>
        <dbReference type="ARBA" id="ARBA00022603"/>
    </source>
</evidence>
<evidence type="ECO:0000256" key="3">
    <source>
        <dbReference type="ARBA" id="ARBA00022691"/>
    </source>
</evidence>
<sequence>MMWWNSSSARDTPSWAGRAGGWDLRCLGSLCRVGGWAVSPCGVLVVEMSAGMLLLSVSGCCLVMKLGRGVGWRDFCTWALDVSGTECDKAELCSSSVCVGSVEELKILSGKKFLLDIHLPELLVFPPQTDFHDNRLYTSGHIILQDKASCLPAFLLSPSAGSHVIDACAAPGNKTSHLAAILKNKGHIFAFDVDTKRLATMNTMLMRAGVTSFKLAQQDFLTVDPQDPKYSKVKYILLDPSCSGSGMVARLPLEEAALSAERLQALAGFQRRVLSHALRFPAVQRLAYSTCSVHREENEDVVHAVLQEQGSAFRLVNAFPSWPCRGLATFPGAECCLRASPADTLTQGFFVAVLERCGEEAAVPSSLPAAAEESLQQEEGVEPGAAPPKKRRRKKQRVKPGRSRWLLPWETERAAVLSTDTGLVSAEVAGRELDSSDTAGPGSCDADEDGWNAIAAPEESGKVKIWLFFCLFVFLF</sequence>
<keyword evidence="3 5" id="KW-0949">S-adenosyl-L-methionine</keyword>
<feature type="region of interest" description="Disordered" evidence="6">
    <location>
        <begin position="368"/>
        <end position="399"/>
    </location>
</feature>
<reference evidence="8" key="2">
    <citation type="submission" date="2025-08" db="UniProtKB">
        <authorList>
            <consortium name="Ensembl"/>
        </authorList>
    </citation>
    <scope>IDENTIFICATION</scope>
</reference>
<keyword evidence="9" id="KW-1185">Reference proteome</keyword>
<organism evidence="8 9">
    <name type="scientific">Meleagris gallopavo</name>
    <name type="common">Wild turkey</name>
    <dbReference type="NCBI Taxonomy" id="9103"/>
    <lineage>
        <taxon>Eukaryota</taxon>
        <taxon>Metazoa</taxon>
        <taxon>Chordata</taxon>
        <taxon>Craniata</taxon>
        <taxon>Vertebrata</taxon>
        <taxon>Euteleostomi</taxon>
        <taxon>Archelosauria</taxon>
        <taxon>Archosauria</taxon>
        <taxon>Dinosauria</taxon>
        <taxon>Saurischia</taxon>
        <taxon>Theropoda</taxon>
        <taxon>Coelurosauria</taxon>
        <taxon>Aves</taxon>
        <taxon>Neognathae</taxon>
        <taxon>Galloanserae</taxon>
        <taxon>Galliformes</taxon>
        <taxon>Phasianidae</taxon>
        <taxon>Meleagridinae</taxon>
        <taxon>Meleagris</taxon>
    </lineage>
</organism>
<dbReference type="Bgee" id="ENSMGAG00000001654">
    <property type="expression patterns" value="Expressed in proventriculus and 17 other cell types or tissues"/>
</dbReference>
<dbReference type="GO" id="GO:0005730">
    <property type="term" value="C:nucleolus"/>
    <property type="evidence" value="ECO:0007669"/>
    <property type="project" value="TreeGrafter"/>
</dbReference>
<feature type="binding site" evidence="5">
    <location>
        <position position="239"/>
    </location>
    <ligand>
        <name>S-adenosyl-L-methionine</name>
        <dbReference type="ChEBI" id="CHEBI:59789"/>
    </ligand>
</feature>
<dbReference type="HOGENOM" id="CLU_005316_7_3_1"/>
<evidence type="ECO:0000256" key="2">
    <source>
        <dbReference type="ARBA" id="ARBA00022679"/>
    </source>
</evidence>
<dbReference type="Gene3D" id="3.40.50.150">
    <property type="entry name" value="Vaccinia Virus protein VP39"/>
    <property type="match status" value="1"/>
</dbReference>
<dbReference type="Proteomes" id="UP000001645">
    <property type="component" value="Chromosome 21"/>
</dbReference>
<dbReference type="InterPro" id="IPR001678">
    <property type="entry name" value="MeTrfase_RsmB-F_NOP2_dom"/>
</dbReference>
<proteinExistence type="inferred from homology"/>
<dbReference type="GeneTree" id="ENSGT00940000155974"/>
<evidence type="ECO:0000259" key="7">
    <source>
        <dbReference type="PROSITE" id="PS51686"/>
    </source>
</evidence>
<dbReference type="PROSITE" id="PS51686">
    <property type="entry name" value="SAM_MT_RSMB_NOP"/>
    <property type="match status" value="1"/>
</dbReference>
<dbReference type="Gene3D" id="3.30.70.1170">
    <property type="entry name" value="Sun protein, domain 3"/>
    <property type="match status" value="1"/>
</dbReference>
<dbReference type="InterPro" id="IPR049561">
    <property type="entry name" value="NSUN5_7_fdxn-like"/>
</dbReference>
<evidence type="ECO:0000256" key="5">
    <source>
        <dbReference type="PROSITE-ProRule" id="PRU01023"/>
    </source>
</evidence>
<evidence type="ECO:0000256" key="6">
    <source>
        <dbReference type="SAM" id="MobiDB-lite"/>
    </source>
</evidence>
<dbReference type="PRINTS" id="PR02008">
    <property type="entry name" value="RCMTFAMILY"/>
</dbReference>
<dbReference type="SUPFAM" id="SSF53335">
    <property type="entry name" value="S-adenosyl-L-methionine-dependent methyltransferases"/>
    <property type="match status" value="1"/>
</dbReference>
<dbReference type="Ensembl" id="ENSMGAT00000001784.3">
    <property type="protein sequence ID" value="ENSMGAP00000001133.3"/>
    <property type="gene ID" value="ENSMGAG00000001654.3"/>
</dbReference>
<dbReference type="InterPro" id="IPR029063">
    <property type="entry name" value="SAM-dependent_MTases_sf"/>
</dbReference>
<dbReference type="InterPro" id="IPR023267">
    <property type="entry name" value="RCMT"/>
</dbReference>
<dbReference type="SMR" id="G1MS82"/>
<dbReference type="GO" id="GO:0070475">
    <property type="term" value="P:rRNA base methylation"/>
    <property type="evidence" value="ECO:0007669"/>
    <property type="project" value="TreeGrafter"/>
</dbReference>
<dbReference type="GO" id="GO:0008173">
    <property type="term" value="F:RNA methyltransferase activity"/>
    <property type="evidence" value="ECO:0007669"/>
    <property type="project" value="InterPro"/>
</dbReference>
<dbReference type="InterPro" id="IPR049560">
    <property type="entry name" value="MeTrfase_RsmB-F_NOP2_cat"/>
</dbReference>
<dbReference type="Pfam" id="PF01189">
    <property type="entry name" value="Methyltr_RsmB-F"/>
    <property type="match status" value="1"/>
</dbReference>
<evidence type="ECO:0000313" key="9">
    <source>
        <dbReference type="Proteomes" id="UP000001645"/>
    </source>
</evidence>
<keyword evidence="1 5" id="KW-0489">Methyltransferase</keyword>
<dbReference type="AlphaFoldDB" id="G1MS82"/>
<feature type="active site" description="Nucleophile" evidence="5">
    <location>
        <position position="291"/>
    </location>
</feature>
<dbReference type="GO" id="GO:0003723">
    <property type="term" value="F:RNA binding"/>
    <property type="evidence" value="ECO:0007669"/>
    <property type="project" value="UniProtKB-UniRule"/>
</dbReference>
<accession>G1MS82</accession>
<dbReference type="Pfam" id="PF21148">
    <property type="entry name" value="NSUN5_fdxn-like"/>
    <property type="match status" value="1"/>
</dbReference>
<reference evidence="8" key="3">
    <citation type="submission" date="2025-09" db="UniProtKB">
        <authorList>
            <consortium name="Ensembl"/>
        </authorList>
    </citation>
    <scope>IDENTIFICATION</scope>
</reference>
<name>G1MS82_MELGA</name>
<feature type="binding site" evidence="5">
    <location>
        <position position="192"/>
    </location>
    <ligand>
        <name>S-adenosyl-L-methionine</name>
        <dbReference type="ChEBI" id="CHEBI:59789"/>
    </ligand>
</feature>
<keyword evidence="4 5" id="KW-0694">RNA-binding</keyword>
<evidence type="ECO:0000256" key="4">
    <source>
        <dbReference type="ARBA" id="ARBA00022884"/>
    </source>
</evidence>